<keyword evidence="3" id="KW-0808">Transferase</keyword>
<evidence type="ECO:0000256" key="2">
    <source>
        <dbReference type="ARBA" id="ARBA00022842"/>
    </source>
</evidence>
<reference evidence="3" key="1">
    <citation type="submission" date="2022-08" db="EMBL/GenBank/DDBJ databases">
        <title>Complete genome sequence of 14 non-tuberculosis mycobacteria type-strains.</title>
        <authorList>
            <person name="Igarashi Y."/>
            <person name="Osugi A."/>
            <person name="Mitarai S."/>
        </authorList>
    </citation>
    <scope>NUCLEOTIDE SEQUENCE</scope>
    <source>
        <strain evidence="3">DSM 45575</strain>
    </source>
</reference>
<accession>A0ABY3U1V0</accession>
<dbReference type="InterPro" id="IPR029063">
    <property type="entry name" value="SAM-dependent_MTases_sf"/>
</dbReference>
<organism evidence="3 4">
    <name type="scientific">Mycolicibacillus parakoreensis</name>
    <dbReference type="NCBI Taxonomy" id="1069221"/>
    <lineage>
        <taxon>Bacteria</taxon>
        <taxon>Bacillati</taxon>
        <taxon>Actinomycetota</taxon>
        <taxon>Actinomycetes</taxon>
        <taxon>Mycobacteriales</taxon>
        <taxon>Mycobacteriaceae</taxon>
        <taxon>Mycolicibacillus</taxon>
    </lineage>
</organism>
<dbReference type="Pfam" id="PF03492">
    <property type="entry name" value="Methyltransf_7"/>
    <property type="match status" value="1"/>
</dbReference>
<dbReference type="InterPro" id="IPR005299">
    <property type="entry name" value="MeTrfase_7"/>
</dbReference>
<dbReference type="GO" id="GO:0032259">
    <property type="term" value="P:methylation"/>
    <property type="evidence" value="ECO:0007669"/>
    <property type="project" value="UniProtKB-KW"/>
</dbReference>
<gene>
    <name evidence="3" type="ORF">MIU77_06540</name>
</gene>
<dbReference type="Gene3D" id="1.10.1200.270">
    <property type="entry name" value="Methyltransferase, alpha-helical capping domain"/>
    <property type="match status" value="1"/>
</dbReference>
<evidence type="ECO:0000313" key="4">
    <source>
        <dbReference type="Proteomes" id="UP001055200"/>
    </source>
</evidence>
<dbReference type="Gene3D" id="3.40.50.150">
    <property type="entry name" value="Vaccinia Virus protein VP39"/>
    <property type="match status" value="1"/>
</dbReference>
<keyword evidence="2" id="KW-0460">Magnesium</keyword>
<proteinExistence type="predicted"/>
<dbReference type="EMBL" id="CP092365">
    <property type="protein sequence ID" value="ULN53946.1"/>
    <property type="molecule type" value="Genomic_DNA"/>
</dbReference>
<keyword evidence="3" id="KW-0489">Methyltransferase</keyword>
<evidence type="ECO:0000256" key="1">
    <source>
        <dbReference type="ARBA" id="ARBA00022723"/>
    </source>
</evidence>
<dbReference type="SUPFAM" id="SSF53335">
    <property type="entry name" value="S-adenosyl-L-methionine-dependent methyltransferases"/>
    <property type="match status" value="1"/>
</dbReference>
<protein>
    <submittedName>
        <fullName evidence="3">Class I SAM-dependent methyltransferase</fullName>
    </submittedName>
</protein>
<sequence length="362" mass="39549">MPESSIVVQPDQPGSASYLPSARLDTAGLPRAVALFEQAARAVPLYTPPQPIVIADYGAATGYNSMLPIGAAIDAIRERTRVEHAIMVAHTDLPDNDFSALFHTLAEDTDSYLQKDTATFSAAVGRSFYDQILPSNAVTLGWTSWAVMWLRTIPTEVRDHVFVAYSTDDTARAAYARQAASDWQNFLAFRGRELRPGGRLVVLTAAVDDDGEYGYQPLVGAILAALHDLIGTTLISAEEVRRMTIPIVVRSEKDLRAPFAPHDRFEGLAVEHLEVFDAGDRFWAQYQREHDAAAFGRQWAAFARASLFPALFAGLDGGRGDPRVTELADRLEQSVAASLADAPQQVRIPLAAVVMVKRQPTD</sequence>
<dbReference type="RefSeq" id="WP_240172189.1">
    <property type="nucleotide sequence ID" value="NZ_CP092365.1"/>
</dbReference>
<dbReference type="GO" id="GO:0008168">
    <property type="term" value="F:methyltransferase activity"/>
    <property type="evidence" value="ECO:0007669"/>
    <property type="project" value="UniProtKB-KW"/>
</dbReference>
<keyword evidence="1" id="KW-0479">Metal-binding</keyword>
<name>A0ABY3U1V0_9MYCO</name>
<dbReference type="InterPro" id="IPR042086">
    <property type="entry name" value="MeTrfase_capping"/>
</dbReference>
<dbReference type="Proteomes" id="UP001055200">
    <property type="component" value="Chromosome"/>
</dbReference>
<keyword evidence="4" id="KW-1185">Reference proteome</keyword>
<dbReference type="PANTHER" id="PTHR31009">
    <property type="entry name" value="S-ADENOSYL-L-METHIONINE:CARBOXYL METHYLTRANSFERASE FAMILY PROTEIN"/>
    <property type="match status" value="1"/>
</dbReference>
<evidence type="ECO:0000313" key="3">
    <source>
        <dbReference type="EMBL" id="ULN53946.1"/>
    </source>
</evidence>